<dbReference type="RefSeq" id="WP_378377711.1">
    <property type="nucleotide sequence ID" value="NZ_JBHMAS010000169.1"/>
</dbReference>
<evidence type="ECO:0000256" key="1">
    <source>
        <dbReference type="SAM" id="MobiDB-lite"/>
    </source>
</evidence>
<dbReference type="EMBL" id="JBHMAS010000169">
    <property type="protein sequence ID" value="MFB9785597.1"/>
    <property type="molecule type" value="Genomic_DNA"/>
</dbReference>
<feature type="region of interest" description="Disordered" evidence="1">
    <location>
        <begin position="75"/>
        <end position="106"/>
    </location>
</feature>
<sequence>MIIEVNDIERVIRDLRAEDLDPTDYDIDGIVADLRAQAPDSDEMTSPATDLWVRVLRKRLLPTVDEAAAHIVTHDKSLLDRLRDMPPVDQHNADELPDDPHPNPSR</sequence>
<accession>A0ABV5XVH1</accession>
<gene>
    <name evidence="2" type="ORF">ACFFQ6_38545</name>
</gene>
<evidence type="ECO:0000313" key="2">
    <source>
        <dbReference type="EMBL" id="MFB9785597.1"/>
    </source>
</evidence>
<name>A0ABV5XVH1_9NOCA</name>
<reference evidence="2 3" key="1">
    <citation type="submission" date="2024-09" db="EMBL/GenBank/DDBJ databases">
        <authorList>
            <person name="Sun Q."/>
            <person name="Mori K."/>
        </authorList>
    </citation>
    <scope>NUCLEOTIDE SEQUENCE [LARGE SCALE GENOMIC DNA]</scope>
    <source>
        <strain evidence="2 3">JCM 11411</strain>
    </source>
</reference>
<comment type="caution">
    <text evidence="2">The sequence shown here is derived from an EMBL/GenBank/DDBJ whole genome shotgun (WGS) entry which is preliminary data.</text>
</comment>
<dbReference type="Proteomes" id="UP001589587">
    <property type="component" value="Unassembled WGS sequence"/>
</dbReference>
<proteinExistence type="predicted"/>
<keyword evidence="3" id="KW-1185">Reference proteome</keyword>
<organism evidence="2 3">
    <name type="scientific">Rhodococcus baikonurensis</name>
    <dbReference type="NCBI Taxonomy" id="172041"/>
    <lineage>
        <taxon>Bacteria</taxon>
        <taxon>Bacillati</taxon>
        <taxon>Actinomycetota</taxon>
        <taxon>Actinomycetes</taxon>
        <taxon>Mycobacteriales</taxon>
        <taxon>Nocardiaceae</taxon>
        <taxon>Rhodococcus</taxon>
        <taxon>Rhodococcus erythropolis group</taxon>
    </lineage>
</organism>
<protein>
    <submittedName>
        <fullName evidence="2">Uncharacterized protein</fullName>
    </submittedName>
</protein>
<evidence type="ECO:0000313" key="3">
    <source>
        <dbReference type="Proteomes" id="UP001589587"/>
    </source>
</evidence>